<evidence type="ECO:0000313" key="3">
    <source>
        <dbReference type="EMBL" id="MFD1845115.1"/>
    </source>
</evidence>
<keyword evidence="2" id="KW-0472">Membrane</keyword>
<evidence type="ECO:0000256" key="2">
    <source>
        <dbReference type="SAM" id="Phobius"/>
    </source>
</evidence>
<keyword evidence="2" id="KW-0812">Transmembrane</keyword>
<dbReference type="EMBL" id="JBHUGA010000002">
    <property type="protein sequence ID" value="MFD1845115.1"/>
    <property type="molecule type" value="Genomic_DNA"/>
</dbReference>
<gene>
    <name evidence="3" type="ORF">ACFSFX_00700</name>
</gene>
<organism evidence="3 4">
    <name type="scientific">Arthrobacter flavus</name>
    <dbReference type="NCBI Taxonomy" id="95172"/>
    <lineage>
        <taxon>Bacteria</taxon>
        <taxon>Bacillati</taxon>
        <taxon>Actinomycetota</taxon>
        <taxon>Actinomycetes</taxon>
        <taxon>Micrococcales</taxon>
        <taxon>Micrococcaceae</taxon>
        <taxon>Arthrobacter</taxon>
    </lineage>
</organism>
<dbReference type="RefSeq" id="WP_343877110.1">
    <property type="nucleotide sequence ID" value="NZ_BAAAIJ010000002.1"/>
</dbReference>
<protein>
    <submittedName>
        <fullName evidence="3">Uncharacterized protein</fullName>
    </submittedName>
</protein>
<name>A0ABW4Q3A2_9MICC</name>
<reference evidence="4" key="1">
    <citation type="journal article" date="2019" name="Int. J. Syst. Evol. Microbiol.">
        <title>The Global Catalogue of Microorganisms (GCM) 10K type strain sequencing project: providing services to taxonomists for standard genome sequencing and annotation.</title>
        <authorList>
            <consortium name="The Broad Institute Genomics Platform"/>
            <consortium name="The Broad Institute Genome Sequencing Center for Infectious Disease"/>
            <person name="Wu L."/>
            <person name="Ma J."/>
        </authorList>
    </citation>
    <scope>NUCLEOTIDE SEQUENCE [LARGE SCALE GENOMIC DNA]</scope>
    <source>
        <strain evidence="4">JCM 11496</strain>
    </source>
</reference>
<feature type="compositionally biased region" description="Polar residues" evidence="1">
    <location>
        <begin position="180"/>
        <end position="191"/>
    </location>
</feature>
<feature type="transmembrane region" description="Helical" evidence="2">
    <location>
        <begin position="82"/>
        <end position="109"/>
    </location>
</feature>
<evidence type="ECO:0000313" key="4">
    <source>
        <dbReference type="Proteomes" id="UP001597307"/>
    </source>
</evidence>
<feature type="region of interest" description="Disordered" evidence="1">
    <location>
        <begin position="180"/>
        <end position="200"/>
    </location>
</feature>
<dbReference type="Proteomes" id="UP001597307">
    <property type="component" value="Unassembled WGS sequence"/>
</dbReference>
<accession>A0ABW4Q3A2</accession>
<comment type="caution">
    <text evidence="3">The sequence shown here is derived from an EMBL/GenBank/DDBJ whole genome shotgun (WGS) entry which is preliminary data.</text>
</comment>
<evidence type="ECO:0000256" key="1">
    <source>
        <dbReference type="SAM" id="MobiDB-lite"/>
    </source>
</evidence>
<proteinExistence type="predicted"/>
<sequence>MSNLSFAPGETNVHSEKFSPSVIMFWLKTEIASTNMRIVSKSPNTLLGLIPLGYRDAAFPLSNVSSVGVEVKFSMKRAIFGLILLFISFALLDNFFGWVLLLISVSMLLNSISASLKIQNNGGAVTELRVSILEKSKLEQLRDDINSRLFADHAGIRHQETMDVGRASLLNQQAQIDLQQRNGGSSQGNYPTQPPQAPTR</sequence>
<keyword evidence="4" id="KW-1185">Reference proteome</keyword>
<keyword evidence="2" id="KW-1133">Transmembrane helix</keyword>